<feature type="transmembrane region" description="Helical" evidence="1">
    <location>
        <begin position="164"/>
        <end position="190"/>
    </location>
</feature>
<gene>
    <name evidence="2" type="ORF">FZC74_03305</name>
</gene>
<feature type="transmembrane region" description="Helical" evidence="1">
    <location>
        <begin position="20"/>
        <end position="39"/>
    </location>
</feature>
<evidence type="ECO:0000256" key="1">
    <source>
        <dbReference type="SAM" id="Phobius"/>
    </source>
</evidence>
<dbReference type="RefSeq" id="WP_148964909.1">
    <property type="nucleotide sequence ID" value="NZ_VTEU01000001.1"/>
</dbReference>
<feature type="transmembrane region" description="Helical" evidence="1">
    <location>
        <begin position="102"/>
        <end position="121"/>
    </location>
</feature>
<keyword evidence="1" id="KW-0812">Transmembrane</keyword>
<name>A0AA94WSF2_9BACI</name>
<dbReference type="Pfam" id="PF14808">
    <property type="entry name" value="TMEM164"/>
    <property type="match status" value="1"/>
</dbReference>
<feature type="transmembrane region" description="Helical" evidence="1">
    <location>
        <begin position="133"/>
        <end position="152"/>
    </location>
</feature>
<dbReference type="NCBIfam" id="TIGR02206">
    <property type="entry name" value="intg_mem_TP0381"/>
    <property type="match status" value="1"/>
</dbReference>
<organism evidence="2 3">
    <name type="scientific">Sutcliffiella horikoshii</name>
    <dbReference type="NCBI Taxonomy" id="79883"/>
    <lineage>
        <taxon>Bacteria</taxon>
        <taxon>Bacillati</taxon>
        <taxon>Bacillota</taxon>
        <taxon>Bacilli</taxon>
        <taxon>Bacillales</taxon>
        <taxon>Bacillaceae</taxon>
        <taxon>Sutcliffiella</taxon>
    </lineage>
</organism>
<evidence type="ECO:0000313" key="2">
    <source>
        <dbReference type="EMBL" id="TYS61317.1"/>
    </source>
</evidence>
<proteinExistence type="predicted"/>
<feature type="transmembrane region" description="Helical" evidence="1">
    <location>
        <begin position="51"/>
        <end position="68"/>
    </location>
</feature>
<sequence>MFSTYTDPEAYMDGSLLFSASHIISLCVTLALLLYLFLFRNKPWMKRGGRWLIILGLAGSEIWLNYWYFSTNMWDIRYTLPFQLCSISLYLCVWMLLMRQKWVFEVVYFLGVGGALQALLTPELFYDFPHFRFLHFFIAHISIILAVFYMLWVEKFQVKFKSVWKAFAALNVIALVVFLVNLLTGANYMFLAEKPTNASLIDFLGPYPWYILWLELVVLAIFLLLYAPFFIKEKLKAYKHEKSGVL</sequence>
<evidence type="ECO:0000313" key="3">
    <source>
        <dbReference type="Proteomes" id="UP000323393"/>
    </source>
</evidence>
<dbReference type="InterPro" id="IPR011737">
    <property type="entry name" value="CHP02206_TP0381"/>
</dbReference>
<dbReference type="Proteomes" id="UP000323393">
    <property type="component" value="Unassembled WGS sequence"/>
</dbReference>
<feature type="transmembrane region" description="Helical" evidence="1">
    <location>
        <begin position="80"/>
        <end position="97"/>
    </location>
</feature>
<dbReference type="EMBL" id="VTEU01000001">
    <property type="protein sequence ID" value="TYS61317.1"/>
    <property type="molecule type" value="Genomic_DNA"/>
</dbReference>
<accession>A0AA94WSF2</accession>
<keyword evidence="1" id="KW-1133">Transmembrane helix</keyword>
<feature type="transmembrane region" description="Helical" evidence="1">
    <location>
        <begin position="210"/>
        <end position="231"/>
    </location>
</feature>
<comment type="caution">
    <text evidence="2">The sequence shown here is derived from an EMBL/GenBank/DDBJ whole genome shotgun (WGS) entry which is preliminary data.</text>
</comment>
<keyword evidence="1" id="KW-0472">Membrane</keyword>
<dbReference type="AlphaFoldDB" id="A0AA94WSF2"/>
<protein>
    <submittedName>
        <fullName evidence="2">TIGR02206 family membrane protein</fullName>
    </submittedName>
</protein>
<reference evidence="2 3" key="1">
    <citation type="submission" date="2019-08" db="EMBL/GenBank/DDBJ databases">
        <title>Bacillus genomes from the desert of Cuatro Cienegas, Coahuila.</title>
        <authorList>
            <person name="Olmedo-Alvarez G."/>
        </authorList>
    </citation>
    <scope>NUCLEOTIDE SEQUENCE [LARGE SCALE GENOMIC DNA]</scope>
    <source>
        <strain evidence="2 3">CH88_3T</strain>
    </source>
</reference>